<evidence type="ECO:0000256" key="1">
    <source>
        <dbReference type="SAM" id="Phobius"/>
    </source>
</evidence>
<gene>
    <name evidence="3" type="ORF">Rcae01_06595</name>
</gene>
<feature type="transmembrane region" description="Helical" evidence="1">
    <location>
        <begin position="6"/>
        <end position="24"/>
    </location>
</feature>
<feature type="transmembrane region" description="Helical" evidence="1">
    <location>
        <begin position="45"/>
        <end position="67"/>
    </location>
</feature>
<evidence type="ECO:0000259" key="2">
    <source>
        <dbReference type="Pfam" id="PF01757"/>
    </source>
</evidence>
<keyword evidence="1" id="KW-0472">Membrane</keyword>
<dbReference type="Pfam" id="PF01757">
    <property type="entry name" value="Acyl_transf_3"/>
    <property type="match status" value="1"/>
</dbReference>
<evidence type="ECO:0000313" key="3">
    <source>
        <dbReference type="EMBL" id="GAA5511082.1"/>
    </source>
</evidence>
<organism evidence="3 4">
    <name type="scientific">Novipirellula caenicola</name>
    <dbReference type="NCBI Taxonomy" id="1536901"/>
    <lineage>
        <taxon>Bacteria</taxon>
        <taxon>Pseudomonadati</taxon>
        <taxon>Planctomycetota</taxon>
        <taxon>Planctomycetia</taxon>
        <taxon>Pirellulales</taxon>
        <taxon>Pirellulaceae</taxon>
        <taxon>Novipirellula</taxon>
    </lineage>
</organism>
<reference evidence="3 4" key="1">
    <citation type="submission" date="2024-02" db="EMBL/GenBank/DDBJ databases">
        <title>Rhodopirellula caenicola NBRC 110016.</title>
        <authorList>
            <person name="Ichikawa N."/>
            <person name="Katano-Makiyama Y."/>
            <person name="Hidaka K."/>
        </authorList>
    </citation>
    <scope>NUCLEOTIDE SEQUENCE [LARGE SCALE GENOMIC DNA]</scope>
    <source>
        <strain evidence="3 4">NBRC 110016</strain>
    </source>
</reference>
<comment type="caution">
    <text evidence="3">The sequence shown here is derived from an EMBL/GenBank/DDBJ whole genome shotgun (WGS) entry which is preliminary data.</text>
</comment>
<name>A0ABP9W123_9BACT</name>
<dbReference type="EMBL" id="BAABRO010000035">
    <property type="protein sequence ID" value="GAA5511082.1"/>
    <property type="molecule type" value="Genomic_DNA"/>
</dbReference>
<keyword evidence="1" id="KW-0812">Transmembrane</keyword>
<keyword evidence="4" id="KW-1185">Reference proteome</keyword>
<dbReference type="InterPro" id="IPR002656">
    <property type="entry name" value="Acyl_transf_3_dom"/>
</dbReference>
<accession>A0ABP9W123</accession>
<protein>
    <recommendedName>
        <fullName evidence="2">Acyltransferase 3 domain-containing protein</fullName>
    </recommendedName>
</protein>
<keyword evidence="1" id="KW-1133">Transmembrane helix</keyword>
<dbReference type="Proteomes" id="UP001416858">
    <property type="component" value="Unassembled WGS sequence"/>
</dbReference>
<dbReference type="RefSeq" id="WP_345689485.1">
    <property type="nucleotide sequence ID" value="NZ_BAABRO010000035.1"/>
</dbReference>
<sequence>MGFGHEAVVFFFVTSGFLVGGGVCECSRTRPLDWRRYLADRSSRLYAVLVFALLLGAMCDSIGSHYFNAFGFYSNQTPHPVAVIGGPFVERLDLSHFLASLFMLQEIALPSFGSNDPLWSLAHEWWYYLLFPLLLSGFSKENAPSGLLPLQ</sequence>
<proteinExistence type="predicted"/>
<feature type="domain" description="Acyltransferase 3" evidence="2">
    <location>
        <begin position="3"/>
        <end position="138"/>
    </location>
</feature>
<evidence type="ECO:0000313" key="4">
    <source>
        <dbReference type="Proteomes" id="UP001416858"/>
    </source>
</evidence>